<comment type="caution">
    <text evidence="2">The sequence shown here is derived from an EMBL/GenBank/DDBJ whole genome shotgun (WGS) entry which is preliminary data.</text>
</comment>
<sequence>MHQCTDQHGIPRDYRKTVPHGFPYDHRKTVPYWFPCGHKKPDPHGFPCDHKKLDPYEFPCDSKKPDPHGFLCKYKKPEPHGCTFNYKKSEQHGSSCKKPELHGFPFNFKKPGPHGNPAYMGPGFPATAGKPMQTGSPATAGKPMHTGSPTRNPSHTEFPMTTGNPIYTDSPMPTRKPSDWESYKVHIKGLIYNHLQTTNTEGLDWSWVADLISNDIIEKHRVQLDSSWIMGKTRNNTILVDDYVNRENRTLLSYYGVFEVSEKNETYIRQWSIKINGNIEIKFLHLNLEQIQSLERKLMAVPKEELEAARSKAFDGFLEY</sequence>
<dbReference type="Proteomes" id="UP000823405">
    <property type="component" value="Unassembled WGS sequence"/>
</dbReference>
<gene>
    <name evidence="2" type="ORF">BGZ97_005201</name>
</gene>
<evidence type="ECO:0000313" key="3">
    <source>
        <dbReference type="Proteomes" id="UP000823405"/>
    </source>
</evidence>
<protein>
    <submittedName>
        <fullName evidence="2">Uncharacterized protein</fullName>
    </submittedName>
</protein>
<evidence type="ECO:0000313" key="2">
    <source>
        <dbReference type="EMBL" id="KAG0293969.1"/>
    </source>
</evidence>
<keyword evidence="3" id="KW-1185">Reference proteome</keyword>
<proteinExistence type="predicted"/>
<name>A0A9P6QSA2_9FUNG</name>
<feature type="compositionally biased region" description="Polar residues" evidence="1">
    <location>
        <begin position="147"/>
        <end position="167"/>
    </location>
</feature>
<feature type="region of interest" description="Disordered" evidence="1">
    <location>
        <begin position="115"/>
        <end position="175"/>
    </location>
</feature>
<organism evidence="2 3">
    <name type="scientific">Linnemannia gamsii</name>
    <dbReference type="NCBI Taxonomy" id="64522"/>
    <lineage>
        <taxon>Eukaryota</taxon>
        <taxon>Fungi</taxon>
        <taxon>Fungi incertae sedis</taxon>
        <taxon>Mucoromycota</taxon>
        <taxon>Mortierellomycotina</taxon>
        <taxon>Mortierellomycetes</taxon>
        <taxon>Mortierellales</taxon>
        <taxon>Mortierellaceae</taxon>
        <taxon>Linnemannia</taxon>
    </lineage>
</organism>
<evidence type="ECO:0000256" key="1">
    <source>
        <dbReference type="SAM" id="MobiDB-lite"/>
    </source>
</evidence>
<dbReference type="AlphaFoldDB" id="A0A9P6QSA2"/>
<dbReference type="EMBL" id="JAAAIN010002368">
    <property type="protein sequence ID" value="KAG0293969.1"/>
    <property type="molecule type" value="Genomic_DNA"/>
</dbReference>
<accession>A0A9P6QSA2</accession>
<reference evidence="2" key="1">
    <citation type="journal article" date="2020" name="Fungal Divers.">
        <title>Resolving the Mortierellaceae phylogeny through synthesis of multi-gene phylogenetics and phylogenomics.</title>
        <authorList>
            <person name="Vandepol N."/>
            <person name="Liber J."/>
            <person name="Desiro A."/>
            <person name="Na H."/>
            <person name="Kennedy M."/>
            <person name="Barry K."/>
            <person name="Grigoriev I.V."/>
            <person name="Miller A.N."/>
            <person name="O'Donnell K."/>
            <person name="Stajich J.E."/>
            <person name="Bonito G."/>
        </authorList>
    </citation>
    <scope>NUCLEOTIDE SEQUENCE</scope>
    <source>
        <strain evidence="2">NVP60</strain>
    </source>
</reference>